<dbReference type="Pfam" id="PF24883">
    <property type="entry name" value="NPHP3_N"/>
    <property type="match status" value="1"/>
</dbReference>
<evidence type="ECO:0000259" key="2">
    <source>
        <dbReference type="Pfam" id="PF12697"/>
    </source>
</evidence>
<dbReference type="AlphaFoldDB" id="A0A9P5H6Q5"/>
<dbReference type="InterPro" id="IPR056884">
    <property type="entry name" value="NPHP3-like_N"/>
</dbReference>
<dbReference type="PANTHER" id="PTHR10039">
    <property type="entry name" value="AMELOGENIN"/>
    <property type="match status" value="1"/>
</dbReference>
<dbReference type="Pfam" id="PF12697">
    <property type="entry name" value="Abhydrolase_6"/>
    <property type="match status" value="1"/>
</dbReference>
<dbReference type="InterPro" id="IPR027417">
    <property type="entry name" value="P-loop_NTPase"/>
</dbReference>
<dbReference type="Proteomes" id="UP000722485">
    <property type="component" value="Unassembled WGS sequence"/>
</dbReference>
<evidence type="ECO:0000313" key="5">
    <source>
        <dbReference type="Proteomes" id="UP000722485"/>
    </source>
</evidence>
<proteinExistence type="predicted"/>
<accession>A0A9P5H6Q5</accession>
<keyword evidence="1" id="KW-0677">Repeat</keyword>
<evidence type="ECO:0000259" key="3">
    <source>
        <dbReference type="Pfam" id="PF24883"/>
    </source>
</evidence>
<comment type="caution">
    <text evidence="4">The sequence shown here is derived from an EMBL/GenBank/DDBJ whole genome shotgun (WGS) entry which is preliminary data.</text>
</comment>
<protein>
    <recommendedName>
        <fullName evidence="6">NACHT domain-containing protein</fullName>
    </recommendedName>
</protein>
<dbReference type="PANTHER" id="PTHR10039:SF14">
    <property type="entry name" value="NACHT DOMAIN-CONTAINING PROTEIN"/>
    <property type="match status" value="1"/>
</dbReference>
<dbReference type="OrthoDB" id="4870797at2759"/>
<evidence type="ECO:0008006" key="6">
    <source>
        <dbReference type="Google" id="ProtNLM"/>
    </source>
</evidence>
<keyword evidence="5" id="KW-1185">Reference proteome</keyword>
<evidence type="ECO:0000256" key="1">
    <source>
        <dbReference type="ARBA" id="ARBA00022737"/>
    </source>
</evidence>
<dbReference type="EMBL" id="JAANBB010000191">
    <property type="protein sequence ID" value="KAF7546999.1"/>
    <property type="molecule type" value="Genomic_DNA"/>
</dbReference>
<organism evidence="4 5">
    <name type="scientific">Cylindrodendrum hubeiense</name>
    <dbReference type="NCBI Taxonomy" id="595255"/>
    <lineage>
        <taxon>Eukaryota</taxon>
        <taxon>Fungi</taxon>
        <taxon>Dikarya</taxon>
        <taxon>Ascomycota</taxon>
        <taxon>Pezizomycotina</taxon>
        <taxon>Sordariomycetes</taxon>
        <taxon>Hypocreomycetidae</taxon>
        <taxon>Hypocreales</taxon>
        <taxon>Nectriaceae</taxon>
        <taxon>Cylindrodendrum</taxon>
    </lineage>
</organism>
<name>A0A9P5H6Q5_9HYPO</name>
<evidence type="ECO:0000313" key="4">
    <source>
        <dbReference type="EMBL" id="KAF7546999.1"/>
    </source>
</evidence>
<sequence length="590" mass="66488">MALRNRPPLEVVYESKDKNAQVDIIAVHGLGANVDWSWTWKDKANPGRLVKWLEDANMLPSIIPESRIMLYSYDSRWHANAPRTRLQLCGEDLARAVHAFRAEAAGRPIIFIGHSLGGNVIQHGLLYANSEDNFKDIAMSAVGVIFLGSPLRGTKFQFLPHILATVMSPAGSHDGIIKELAYDDPGLSDKLHNFCKMLNTLSTQASFFFELYESDYGRRKFVGGVIKGMVVEEASACIPGLNRIPLQVDHFNMNKFSGPNDRSFLSVSEEIRKMCVDARRIIQCRMQHILGQNPEAKECLRALVVTDPFEDMLAMKRKKGGRATGTCDWILGTEPLTTWLRGVFTSGLRSRIHNILWLYGNPGTGKSTMSMFLAEELSRIFSTTTQKTLAYFFCDSSYTTRKTATAVVRGLLLQLLQQRPSLLSHVLPKFEERGAQVFESFDALWVMLMKVGADKATGHKYCVIDALDECELDSQTLLLDQIQEDFGPNAPINHDLSLSILITSRPYPEISESLGDFSNTNLSSFKESKRDINKFIDEKVAVLRAKKRYTSKVADQIIQILQQKSENTFLTLSDAFKQYLEDYIPFTRIF</sequence>
<reference evidence="4" key="1">
    <citation type="submission" date="2020-03" db="EMBL/GenBank/DDBJ databases">
        <title>Draft Genome Sequence of Cylindrodendrum hubeiense.</title>
        <authorList>
            <person name="Buettner E."/>
            <person name="Kellner H."/>
        </authorList>
    </citation>
    <scope>NUCLEOTIDE SEQUENCE</scope>
    <source>
        <strain evidence="4">IHI 201604</strain>
    </source>
</reference>
<dbReference type="InterPro" id="IPR000073">
    <property type="entry name" value="AB_hydrolase_1"/>
</dbReference>
<feature type="domain" description="Nephrocystin 3-like N-terminal" evidence="3">
    <location>
        <begin position="325"/>
        <end position="505"/>
    </location>
</feature>
<dbReference type="Gene3D" id="3.40.50.1820">
    <property type="entry name" value="alpha/beta hydrolase"/>
    <property type="match status" value="1"/>
</dbReference>
<feature type="domain" description="AB hydrolase-1" evidence="2">
    <location>
        <begin position="24"/>
        <end position="154"/>
    </location>
</feature>
<gene>
    <name evidence="4" type="ORF">G7Z17_g8015</name>
</gene>
<dbReference type="InterPro" id="IPR029058">
    <property type="entry name" value="AB_hydrolase_fold"/>
</dbReference>
<dbReference type="Gene3D" id="3.40.50.300">
    <property type="entry name" value="P-loop containing nucleotide triphosphate hydrolases"/>
    <property type="match status" value="1"/>
</dbReference>
<dbReference type="SUPFAM" id="SSF53474">
    <property type="entry name" value="alpha/beta-Hydrolases"/>
    <property type="match status" value="1"/>
</dbReference>
<dbReference type="SUPFAM" id="SSF52540">
    <property type="entry name" value="P-loop containing nucleoside triphosphate hydrolases"/>
    <property type="match status" value="1"/>
</dbReference>